<dbReference type="PANTHER" id="PTHR33755">
    <property type="entry name" value="TOXIN PARE1-RELATED"/>
    <property type="match status" value="1"/>
</dbReference>
<evidence type="ECO:0000313" key="4">
    <source>
        <dbReference type="Proteomes" id="UP000292919"/>
    </source>
</evidence>
<dbReference type="InterPro" id="IPR035093">
    <property type="entry name" value="RelE/ParE_toxin_dom_sf"/>
</dbReference>
<dbReference type="InterPro" id="IPR007712">
    <property type="entry name" value="RelE/ParE_toxin"/>
</dbReference>
<sequence length="102" mass="11284">MSYLVHWTDNATAGLEKAYLFLADKSEEAAIGAIKAIREKVLLLEQFPNAGRPADDMEPEYRELLIPFGGAGYVLVYEVLGNSVYILALKHQKEAGYYEAGS</sequence>
<dbReference type="PANTHER" id="PTHR33755:SF7">
    <property type="entry name" value="TOXIN MODULE OF TOXIN-ANTITOXIN SYSTEM RELE_STBE FAMILY"/>
    <property type="match status" value="1"/>
</dbReference>
<dbReference type="InterPro" id="IPR051803">
    <property type="entry name" value="TA_system_RelE-like_toxin"/>
</dbReference>
<name>A0A6H3FDQ3_9BACT</name>
<comment type="caution">
    <text evidence="3">The sequence shown here is derived from an EMBL/GenBank/DDBJ whole genome shotgun (WGS) entry which is preliminary data.</text>
</comment>
<dbReference type="EMBL" id="SIXC01000002">
    <property type="protein sequence ID" value="TBH81562.1"/>
    <property type="molecule type" value="Genomic_DNA"/>
</dbReference>
<evidence type="ECO:0000256" key="1">
    <source>
        <dbReference type="ARBA" id="ARBA00006226"/>
    </source>
</evidence>
<dbReference type="Proteomes" id="UP000292919">
    <property type="component" value="Unassembled WGS sequence"/>
</dbReference>
<keyword evidence="2" id="KW-1277">Toxin-antitoxin system</keyword>
<protein>
    <submittedName>
        <fullName evidence="3">Type II toxin-antitoxin system RelE/ParE family toxin</fullName>
    </submittedName>
</protein>
<gene>
    <name evidence="3" type="ORF">EB812_01995</name>
</gene>
<accession>A0A6H3FDQ3</accession>
<keyword evidence="4" id="KW-1185">Reference proteome</keyword>
<evidence type="ECO:0000256" key="2">
    <source>
        <dbReference type="ARBA" id="ARBA00022649"/>
    </source>
</evidence>
<reference evidence="3 4" key="1">
    <citation type="submission" date="2018-12" db="EMBL/GenBank/DDBJ databases">
        <title>First genome draft of Desulfovibrio legallis sp. nov.</title>
        <authorList>
            <person name="Ben Dhia O."/>
            <person name="Najjari A."/>
            <person name="Ferjani R."/>
            <person name="Fhoula I."/>
            <person name="Fardeau M.-L."/>
            <person name="Boudabbous A."/>
            <person name="Ouzari H.I."/>
        </authorList>
    </citation>
    <scope>NUCLEOTIDE SEQUENCE [LARGE SCALE GENOMIC DNA]</scope>
    <source>
        <strain evidence="3 4">H1T</strain>
    </source>
</reference>
<evidence type="ECO:0000313" key="3">
    <source>
        <dbReference type="EMBL" id="TBH81562.1"/>
    </source>
</evidence>
<dbReference type="RefSeq" id="WP_118229641.1">
    <property type="nucleotide sequence ID" value="NZ_JAQDZC010000005.1"/>
</dbReference>
<proteinExistence type="inferred from homology"/>
<dbReference type="Pfam" id="PF05016">
    <property type="entry name" value="ParE_toxin"/>
    <property type="match status" value="1"/>
</dbReference>
<dbReference type="Gene3D" id="3.30.2310.20">
    <property type="entry name" value="RelE-like"/>
    <property type="match status" value="1"/>
</dbReference>
<organism evidence="3 4">
    <name type="scientific">Desulfovibrio legallii</name>
    <dbReference type="NCBI Taxonomy" id="571438"/>
    <lineage>
        <taxon>Bacteria</taxon>
        <taxon>Pseudomonadati</taxon>
        <taxon>Thermodesulfobacteriota</taxon>
        <taxon>Desulfovibrionia</taxon>
        <taxon>Desulfovibrionales</taxon>
        <taxon>Desulfovibrionaceae</taxon>
        <taxon>Desulfovibrio</taxon>
    </lineage>
</organism>
<dbReference type="AlphaFoldDB" id="A0A6H3FDQ3"/>
<comment type="similarity">
    <text evidence="1">Belongs to the RelE toxin family.</text>
</comment>